<feature type="compositionally biased region" description="Polar residues" evidence="1">
    <location>
        <begin position="1"/>
        <end position="11"/>
    </location>
</feature>
<feature type="region of interest" description="Disordered" evidence="1">
    <location>
        <begin position="52"/>
        <end position="76"/>
    </location>
</feature>
<dbReference type="EMBL" id="AEYP01008007">
    <property type="status" value="NOT_ANNOTATED_CDS"/>
    <property type="molecule type" value="Genomic_DNA"/>
</dbReference>
<accession>M3YVM8</accession>
<dbReference type="InParanoid" id="M3YVM8"/>
<sequence>MRCQLRSGSQSPRPPAACTRSANCGPGAGPGLEAKAKWSEHLDQHIWMQTPQPMRIKAGARDLKTKPRTATRMPAS</sequence>
<protein>
    <submittedName>
        <fullName evidence="2">Uncharacterized protein</fullName>
    </submittedName>
</protein>
<organism evidence="2">
    <name type="scientific">Mustela putorius furo</name>
    <name type="common">European domestic ferret</name>
    <name type="synonym">Mustela furo</name>
    <dbReference type="NCBI Taxonomy" id="9669"/>
    <lineage>
        <taxon>Eukaryota</taxon>
        <taxon>Metazoa</taxon>
        <taxon>Chordata</taxon>
        <taxon>Craniata</taxon>
        <taxon>Vertebrata</taxon>
        <taxon>Euteleostomi</taxon>
        <taxon>Mammalia</taxon>
        <taxon>Eutheria</taxon>
        <taxon>Laurasiatheria</taxon>
        <taxon>Carnivora</taxon>
        <taxon>Caniformia</taxon>
        <taxon>Musteloidea</taxon>
        <taxon>Mustelidae</taxon>
        <taxon>Mustelinae</taxon>
        <taxon>Mustela</taxon>
    </lineage>
</organism>
<proteinExistence type="predicted"/>
<evidence type="ECO:0000256" key="1">
    <source>
        <dbReference type="SAM" id="MobiDB-lite"/>
    </source>
</evidence>
<evidence type="ECO:0000313" key="2">
    <source>
        <dbReference type="Ensembl" id="ENSMPUP00000015388.1"/>
    </source>
</evidence>
<reference evidence="2" key="1">
    <citation type="submission" date="2024-06" db="UniProtKB">
        <authorList>
            <consortium name="Ensembl"/>
        </authorList>
    </citation>
    <scope>IDENTIFICATION</scope>
</reference>
<dbReference type="Ensembl" id="ENSMPUT00000015629.1">
    <property type="protein sequence ID" value="ENSMPUP00000015388.1"/>
    <property type="gene ID" value="ENSMPUG00000015500.1"/>
</dbReference>
<dbReference type="HOGENOM" id="CLU_2653884_0_0_1"/>
<feature type="region of interest" description="Disordered" evidence="1">
    <location>
        <begin position="1"/>
        <end position="32"/>
    </location>
</feature>
<dbReference type="AlphaFoldDB" id="M3YVM8"/>
<name>M3YVM8_MUSPF</name>